<dbReference type="AlphaFoldDB" id="A0A0E0JY06"/>
<sequence>MTFEKFLWAKFKMQGDVMILLSDITLQVKIKLPYTDMMVHFGFSENEIRPQFTAQVHPNKTMFNTQVR</sequence>
<reference evidence="1" key="1">
    <citation type="submission" date="2015-04" db="UniProtKB">
        <authorList>
            <consortium name="EnsemblPlants"/>
        </authorList>
    </citation>
    <scope>IDENTIFICATION</scope>
</reference>
<reference evidence="1" key="2">
    <citation type="submission" date="2018-05" db="EMBL/GenBank/DDBJ databases">
        <title>OpunRS2 (Oryza punctata Reference Sequence Version 2).</title>
        <authorList>
            <person name="Zhang J."/>
            <person name="Kudrna D."/>
            <person name="Lee S."/>
            <person name="Talag J."/>
            <person name="Welchert J."/>
            <person name="Wing R.A."/>
        </authorList>
    </citation>
    <scope>NUCLEOTIDE SEQUENCE [LARGE SCALE GENOMIC DNA]</scope>
</reference>
<evidence type="ECO:0000313" key="1">
    <source>
        <dbReference type="EnsemblPlants" id="OPUNC02G09580.1"/>
    </source>
</evidence>
<dbReference type="Proteomes" id="UP000026962">
    <property type="component" value="Chromosome 2"/>
</dbReference>
<protein>
    <submittedName>
        <fullName evidence="1">Uncharacterized protein</fullName>
    </submittedName>
</protein>
<organism evidence="1">
    <name type="scientific">Oryza punctata</name>
    <name type="common">Red rice</name>
    <dbReference type="NCBI Taxonomy" id="4537"/>
    <lineage>
        <taxon>Eukaryota</taxon>
        <taxon>Viridiplantae</taxon>
        <taxon>Streptophyta</taxon>
        <taxon>Embryophyta</taxon>
        <taxon>Tracheophyta</taxon>
        <taxon>Spermatophyta</taxon>
        <taxon>Magnoliopsida</taxon>
        <taxon>Liliopsida</taxon>
        <taxon>Poales</taxon>
        <taxon>Poaceae</taxon>
        <taxon>BOP clade</taxon>
        <taxon>Oryzoideae</taxon>
        <taxon>Oryzeae</taxon>
        <taxon>Oryzinae</taxon>
        <taxon>Oryza</taxon>
    </lineage>
</organism>
<dbReference type="EnsemblPlants" id="OPUNC02G09580.1">
    <property type="protein sequence ID" value="OPUNC02G09580.1"/>
    <property type="gene ID" value="OPUNC02G09580"/>
</dbReference>
<evidence type="ECO:0000313" key="2">
    <source>
        <dbReference type="Proteomes" id="UP000026962"/>
    </source>
</evidence>
<keyword evidence="2" id="KW-1185">Reference proteome</keyword>
<proteinExistence type="predicted"/>
<accession>A0A0E0JY06</accession>
<dbReference type="Gramene" id="OPUNC02G09580.1">
    <property type="protein sequence ID" value="OPUNC02G09580.1"/>
    <property type="gene ID" value="OPUNC02G09580"/>
</dbReference>
<dbReference type="HOGENOM" id="CLU_115603_1_0_1"/>
<name>A0A0E0JY06_ORYPU</name>